<dbReference type="Proteomes" id="UP000070174">
    <property type="component" value="Unassembled WGS sequence"/>
</dbReference>
<evidence type="ECO:0000256" key="1">
    <source>
        <dbReference type="SAM" id="Coils"/>
    </source>
</evidence>
<dbReference type="PATRIC" id="fig|54005.3.peg.1009"/>
<keyword evidence="1" id="KW-0175">Coiled coil</keyword>
<reference evidence="2 3" key="1">
    <citation type="submission" date="2016-01" db="EMBL/GenBank/DDBJ databases">
        <authorList>
            <person name="Oliw E.H."/>
        </authorList>
    </citation>
    <scope>NUCLEOTIDE SEQUENCE [LARGE SCALE GENOMIC DNA]</scope>
    <source>
        <strain evidence="2 3">CMW7756A</strain>
    </source>
</reference>
<comment type="caution">
    <text evidence="2">The sequence shown here is derived from an EMBL/GenBank/DDBJ whole genome shotgun (WGS) entry which is preliminary data.</text>
</comment>
<dbReference type="EMBL" id="LRQE01000027">
    <property type="protein sequence ID" value="KXA30189.1"/>
    <property type="molecule type" value="Genomic_DNA"/>
</dbReference>
<accession>A0A133PNM7</accession>
<dbReference type="AlphaFoldDB" id="A0A133PNM7"/>
<gene>
    <name evidence="2" type="ORF">HMPREF3229_01022</name>
</gene>
<dbReference type="InterPro" id="IPR017034">
    <property type="entry name" value="Abi_system_AbiD/AbiF"/>
</dbReference>
<proteinExistence type="predicted"/>
<sequence length="301" mass="35659">MRTKSGHLILGEKMKKIYQEPISIENQVKNLIDLGLLVEDKTYAKKILGRISYYRLIKAYSITLKKDGRYISGISFEDIVSLYKFDRELRQLIFEIIEHIEVSLRAVITNYFSLKYGNFGYKDLSNVGKYKNRYKEALNDLERETKRNRRSPFIKNFKDNYEGGEIPLYAVIEVASFGTLSKMYKNMKNEDKSKIAKVFHTDYHYFESWIENFAYIRNICAHYGRLYGAKLTKSPKLYKEYLKNNISNNTIFATLVNLKIVSEEENYKNFYHDLTALIARYENIELRHVGFIENWKELLKP</sequence>
<evidence type="ECO:0000313" key="3">
    <source>
        <dbReference type="Proteomes" id="UP000070174"/>
    </source>
</evidence>
<organism evidence="2">
    <name type="scientific">Peptoniphilus harei</name>
    <dbReference type="NCBI Taxonomy" id="54005"/>
    <lineage>
        <taxon>Bacteria</taxon>
        <taxon>Bacillati</taxon>
        <taxon>Bacillota</taxon>
        <taxon>Tissierellia</taxon>
        <taxon>Tissierellales</taxon>
        <taxon>Peptoniphilaceae</taxon>
        <taxon>Peptoniphilus</taxon>
    </lineage>
</organism>
<name>A0A133PNM7_9FIRM</name>
<dbReference type="PIRSF" id="PIRSF034934">
    <property type="entry name" value="AbiF_AbiD"/>
    <property type="match status" value="1"/>
</dbReference>
<feature type="coiled-coil region" evidence="1">
    <location>
        <begin position="124"/>
        <end position="151"/>
    </location>
</feature>
<evidence type="ECO:0000313" key="2">
    <source>
        <dbReference type="EMBL" id="KXA30189.1"/>
    </source>
</evidence>
<dbReference type="Pfam" id="PF07751">
    <property type="entry name" value="Abi_2"/>
    <property type="match status" value="1"/>
</dbReference>
<protein>
    <submittedName>
        <fullName evidence="2">Abi-like protein</fullName>
    </submittedName>
</protein>
<dbReference type="InterPro" id="IPR011664">
    <property type="entry name" value="Abi_system_AbiD/AbiF-like"/>
</dbReference>